<dbReference type="InterPro" id="IPR050728">
    <property type="entry name" value="Zinc_Metalloprotease_M4"/>
</dbReference>
<evidence type="ECO:0000313" key="13">
    <source>
        <dbReference type="EMBL" id="MBT2163107.1"/>
    </source>
</evidence>
<dbReference type="SUPFAM" id="SSF103647">
    <property type="entry name" value="TSP type-3 repeat"/>
    <property type="match status" value="1"/>
</dbReference>
<keyword evidence="14" id="KW-1185">Reference proteome</keyword>
<feature type="chain" id="PRO_5047212615" evidence="8">
    <location>
        <begin position="23"/>
        <end position="1312"/>
    </location>
</feature>
<dbReference type="Pfam" id="PF02868">
    <property type="entry name" value="Peptidase_M4_C"/>
    <property type="match status" value="1"/>
</dbReference>
<dbReference type="Gene3D" id="2.120.10.30">
    <property type="entry name" value="TolB, C-terminal domain"/>
    <property type="match status" value="1"/>
</dbReference>
<dbReference type="Gene3D" id="3.10.170.10">
    <property type="match status" value="1"/>
</dbReference>
<evidence type="ECO:0000256" key="2">
    <source>
        <dbReference type="ARBA" id="ARBA00022670"/>
    </source>
</evidence>
<evidence type="ECO:0000256" key="6">
    <source>
        <dbReference type="ARBA" id="ARBA00022833"/>
    </source>
</evidence>
<dbReference type="SUPFAM" id="SSF82171">
    <property type="entry name" value="DPP6 N-terminal domain-like"/>
    <property type="match status" value="1"/>
</dbReference>
<dbReference type="SUPFAM" id="SSF55486">
    <property type="entry name" value="Metalloproteases ('zincins'), catalytic domain"/>
    <property type="match status" value="1"/>
</dbReference>
<keyword evidence="5" id="KW-0378">Hydrolase</keyword>
<keyword evidence="2" id="KW-0645">Protease</keyword>
<evidence type="ECO:0000259" key="9">
    <source>
        <dbReference type="Pfam" id="PF01447"/>
    </source>
</evidence>
<dbReference type="InterPro" id="IPR011096">
    <property type="entry name" value="FTP_domain"/>
</dbReference>
<name>A0ABS5WIK0_9FLAO</name>
<evidence type="ECO:0000313" key="14">
    <source>
        <dbReference type="Proteomes" id="UP000740413"/>
    </source>
</evidence>
<dbReference type="InterPro" id="IPR011042">
    <property type="entry name" value="6-blade_b-propeller_TolB-like"/>
</dbReference>
<feature type="signal peptide" evidence="8">
    <location>
        <begin position="1"/>
        <end position="22"/>
    </location>
</feature>
<comment type="caution">
    <text evidence="13">The sequence shown here is derived from an EMBL/GenBank/DDBJ whole genome shotgun (WGS) entry which is preliminary data.</text>
</comment>
<evidence type="ECO:0000256" key="8">
    <source>
        <dbReference type="SAM" id="SignalP"/>
    </source>
</evidence>
<dbReference type="Pfam" id="PF18962">
    <property type="entry name" value="Por_Secre_tail"/>
    <property type="match status" value="1"/>
</dbReference>
<feature type="domain" description="Peptidase M4 C-terminal" evidence="10">
    <location>
        <begin position="467"/>
        <end position="622"/>
    </location>
</feature>
<dbReference type="CDD" id="cd09597">
    <property type="entry name" value="M4_TLP"/>
    <property type="match status" value="1"/>
</dbReference>
<dbReference type="InterPro" id="IPR027268">
    <property type="entry name" value="Peptidase_M4/M1_CTD_sf"/>
</dbReference>
<dbReference type="PRINTS" id="PR00730">
    <property type="entry name" value="THERMOLYSIN"/>
</dbReference>
<gene>
    <name evidence="13" type="ORF">HW347_17690</name>
</gene>
<feature type="domain" description="Secretion system C-terminal sorting" evidence="12">
    <location>
        <begin position="1236"/>
        <end position="1310"/>
    </location>
</feature>
<evidence type="ECO:0000256" key="1">
    <source>
        <dbReference type="ARBA" id="ARBA00009388"/>
    </source>
</evidence>
<dbReference type="Gene3D" id="2.60.40.2340">
    <property type="match status" value="1"/>
</dbReference>
<dbReference type="Gene3D" id="3.10.450.490">
    <property type="match status" value="1"/>
</dbReference>
<dbReference type="PANTHER" id="PTHR33794:SF1">
    <property type="entry name" value="BACILLOLYSIN"/>
    <property type="match status" value="1"/>
</dbReference>
<feature type="domain" description="FTP" evidence="11">
    <location>
        <begin position="136"/>
        <end position="184"/>
    </location>
</feature>
<keyword evidence="4 8" id="KW-0732">Signal</keyword>
<dbReference type="InterPro" id="IPR028974">
    <property type="entry name" value="TSP_type-3_rpt"/>
</dbReference>
<dbReference type="PANTHER" id="PTHR33794">
    <property type="entry name" value="BACILLOLYSIN"/>
    <property type="match status" value="1"/>
</dbReference>
<dbReference type="InterPro" id="IPR013856">
    <property type="entry name" value="Peptidase_M4_domain"/>
</dbReference>
<evidence type="ECO:0000259" key="11">
    <source>
        <dbReference type="Pfam" id="PF07504"/>
    </source>
</evidence>
<keyword evidence="7" id="KW-0482">Metalloprotease</keyword>
<feature type="domain" description="Peptidase M4" evidence="9">
    <location>
        <begin position="303"/>
        <end position="464"/>
    </location>
</feature>
<accession>A0ABS5WIK0</accession>
<dbReference type="NCBIfam" id="TIGR04183">
    <property type="entry name" value="Por_Secre_tail"/>
    <property type="match status" value="1"/>
</dbReference>
<sequence length="1312" mass="143757">MRNTLYIITFIIMFLVTKSITAQDTFDDKKRENNTTVNADAIKKFNALKIAKDKKRSTAKGRTNFQMPSIFTIDSEKGKYEHRVASKSESGTPLFIKSTANKEVASLASKQSSEDVAKDYLIDVKELIQIKNPDTEFVEISNNVDDLGQKHIKMQQVFEGLKVYGSEVILHLDKSNKVNALNGRNKPTPSIESTEPKFTVLDALKIVEMDLGVSLSEEPQRSNFAVYDSQYEEDLLIYPYEGGNVLTWHLTVHPNIKDRWEYFVNAQTGRILDKYYHTCTLYHRHEEEKISHKYSAALAPPTTGSGTDLNGVNRQLKTENIDGVHFMINTSESMFNSGQSELPDNPVGAIMTWDLRDEIPDENVQIYHVTSNSTSWNNPTAISAHYNAEVAYNYFRDTFNRNSIDGEGGTIISFINVADENGEGLDNAFWNGKAMFYGNGYSAFKPLAGALDVGGHEMSHGVIQATANLEYKNQSGAINESFADIFGTMVDREDWLLGEDVVLKDVFVSGAMRDMQNPNNGVNEGQAGWQPKDMTEFYTGTADNGGVHINSGIVNRAYYLIATEISKEKAEQIYYRALETYLTVSSQFVDLRIAIIQSATDLHGENSQEVTAVETAFDTVGITEGVSTDTDNDIPTVEGEEFILSIDVSDTNPVNLYTSDTEATKYYPLSQTGIGRKPNVADDGSFAIYVTDESKVNSMILDLNNPVEEVVSDDAIWAGVALSKDGTKLASIVNDQSNIIYISDLVSGELRQFELYNPTSADGIRTGEVLYPDALEWDYTGQYLIYDALNRLDNANGNAIEYWDVGALHVWDNASNTFGSGDIQKIFSNLPEGVSIGNPSYSKTSGNILAFDYFDDINNEYKVITANIETGESYVVYENNKLGFPNYSKSDDKIIFDTYNGSDEDIMSIDMTADKMTPSGNLVELIPNGKWGVWYTVGSRSTLSAEKEITDFRFNVTSPAAVGVITDNTISVEIPNNINPENLVATFTTSNNASVSVSGGNQISGVTINDFTNPVIYTVTAEDGSTKDFTISLGNSTPTDPNDSDGDGVVNANDTCPNTPLGATVDVTGCEKFSLPSNNFTVATKGESCVGSTNGSININANADHNYIATLTGNGVNKTNNFTSSVSFADLESGSYTLCMTVNGEAGYKNCYDVNVSAPESLSVTSKVNLSAKSVTLSLSGAEEYTISLDEETIVTAESEITIPVYAATAKLLVATDKNCQGVYEEQLDFEERVIIYPNPVKSGEISVVLGSTSENAIPIQLNTFDGKMILQEVIEPNTSTVKIDANRLTAGVYVLSVQINGDTRTFKIIKQ</sequence>
<reference evidence="13 14" key="1">
    <citation type="submission" date="2020-06" db="EMBL/GenBank/DDBJ databases">
        <authorList>
            <person name="Isaeva M.P."/>
            <person name="Chernysheva N.Y."/>
        </authorList>
    </citation>
    <scope>NUCLEOTIDE SEQUENCE [LARGE SCALE GENOMIC DNA]</scope>
    <source>
        <strain evidence="13 14">KMM 6746</strain>
    </source>
</reference>
<dbReference type="EMBL" id="JACATN010000006">
    <property type="protein sequence ID" value="MBT2163107.1"/>
    <property type="molecule type" value="Genomic_DNA"/>
</dbReference>
<comment type="similarity">
    <text evidence="1">Belongs to the peptidase M4 family.</text>
</comment>
<keyword evidence="6" id="KW-0862">Zinc</keyword>
<keyword evidence="3" id="KW-0479">Metal-binding</keyword>
<evidence type="ECO:0000256" key="3">
    <source>
        <dbReference type="ARBA" id="ARBA00022723"/>
    </source>
</evidence>
<reference evidence="14" key="2">
    <citation type="submission" date="2023-07" db="EMBL/GenBank/DDBJ databases">
        <title>Zobellia barbeyronii sp. nov., a new marine flavobacterium, isolated from green and red algae.</title>
        <authorList>
            <person name="Nedashkovskaya O.I."/>
            <person name="Otstavnykh N."/>
            <person name="Zhukova N."/>
            <person name="Guzev K."/>
            <person name="Chausova V."/>
            <person name="Tekutyeva L."/>
            <person name="Mikhailov V."/>
            <person name="Isaeva M."/>
        </authorList>
    </citation>
    <scope>NUCLEOTIDE SEQUENCE [LARGE SCALE GENOMIC DNA]</scope>
    <source>
        <strain evidence="14">KMM 6746</strain>
    </source>
</reference>
<organism evidence="13 14">
    <name type="scientific">Zobellia barbeyronii</name>
    <dbReference type="NCBI Taxonomy" id="2748009"/>
    <lineage>
        <taxon>Bacteria</taxon>
        <taxon>Pseudomonadati</taxon>
        <taxon>Bacteroidota</taxon>
        <taxon>Flavobacteriia</taxon>
        <taxon>Flavobacteriales</taxon>
        <taxon>Flavobacteriaceae</taxon>
        <taxon>Zobellia</taxon>
    </lineage>
</organism>
<evidence type="ECO:0000256" key="7">
    <source>
        <dbReference type="ARBA" id="ARBA00023049"/>
    </source>
</evidence>
<evidence type="ECO:0000259" key="10">
    <source>
        <dbReference type="Pfam" id="PF02868"/>
    </source>
</evidence>
<evidence type="ECO:0000256" key="5">
    <source>
        <dbReference type="ARBA" id="ARBA00022801"/>
    </source>
</evidence>
<dbReference type="Proteomes" id="UP000740413">
    <property type="component" value="Unassembled WGS sequence"/>
</dbReference>
<dbReference type="Gene3D" id="1.10.390.10">
    <property type="entry name" value="Neutral Protease Domain 2"/>
    <property type="match status" value="1"/>
</dbReference>
<evidence type="ECO:0000259" key="12">
    <source>
        <dbReference type="Pfam" id="PF18962"/>
    </source>
</evidence>
<dbReference type="InterPro" id="IPR026444">
    <property type="entry name" value="Secre_tail"/>
</dbReference>
<dbReference type="Pfam" id="PF07504">
    <property type="entry name" value="FTP"/>
    <property type="match status" value="1"/>
</dbReference>
<protein>
    <submittedName>
        <fullName evidence="13">M4 family metallopeptidase</fullName>
    </submittedName>
</protein>
<dbReference type="Pfam" id="PF01447">
    <property type="entry name" value="Peptidase_M4"/>
    <property type="match status" value="1"/>
</dbReference>
<dbReference type="InterPro" id="IPR023612">
    <property type="entry name" value="Peptidase_M4"/>
</dbReference>
<proteinExistence type="inferred from homology"/>
<evidence type="ECO:0000256" key="4">
    <source>
        <dbReference type="ARBA" id="ARBA00022729"/>
    </source>
</evidence>
<dbReference type="InterPro" id="IPR001570">
    <property type="entry name" value="Peptidase_M4_C_domain"/>
</dbReference>
<dbReference type="RefSeq" id="WP_214613083.1">
    <property type="nucleotide sequence ID" value="NZ_JACATN010000006.1"/>
</dbReference>